<dbReference type="AlphaFoldDB" id="A0A9C6WWK9"/>
<name>A0A9C6WWK9_ARADU</name>
<evidence type="ECO:0000313" key="2">
    <source>
        <dbReference type="RefSeq" id="XP_052118773.1"/>
    </source>
</evidence>
<organism evidence="1 2">
    <name type="scientific">Arachis duranensis</name>
    <name type="common">Wild peanut</name>
    <dbReference type="NCBI Taxonomy" id="130453"/>
    <lineage>
        <taxon>Eukaryota</taxon>
        <taxon>Viridiplantae</taxon>
        <taxon>Streptophyta</taxon>
        <taxon>Embryophyta</taxon>
        <taxon>Tracheophyta</taxon>
        <taxon>Spermatophyta</taxon>
        <taxon>Magnoliopsida</taxon>
        <taxon>eudicotyledons</taxon>
        <taxon>Gunneridae</taxon>
        <taxon>Pentapetalae</taxon>
        <taxon>rosids</taxon>
        <taxon>fabids</taxon>
        <taxon>Fabales</taxon>
        <taxon>Fabaceae</taxon>
        <taxon>Papilionoideae</taxon>
        <taxon>50 kb inversion clade</taxon>
        <taxon>dalbergioids sensu lato</taxon>
        <taxon>Dalbergieae</taxon>
        <taxon>Pterocarpus clade</taxon>
        <taxon>Arachis</taxon>
    </lineage>
</organism>
<dbReference type="Proteomes" id="UP000515211">
    <property type="component" value="Chromosome 6"/>
</dbReference>
<reference evidence="2" key="2">
    <citation type="submission" date="2025-08" db="UniProtKB">
        <authorList>
            <consortium name="RefSeq"/>
        </authorList>
    </citation>
    <scope>IDENTIFICATION</scope>
    <source>
        <tissue evidence="2">Whole plant</tissue>
    </source>
</reference>
<reference evidence="1" key="1">
    <citation type="journal article" date="2016" name="Nat. Genet.">
        <title>The genome sequences of Arachis duranensis and Arachis ipaensis, the diploid ancestors of cultivated peanut.</title>
        <authorList>
            <person name="Bertioli D.J."/>
            <person name="Cannon S.B."/>
            <person name="Froenicke L."/>
            <person name="Huang G."/>
            <person name="Farmer A.D."/>
            <person name="Cannon E.K."/>
            <person name="Liu X."/>
            <person name="Gao D."/>
            <person name="Clevenger J."/>
            <person name="Dash S."/>
            <person name="Ren L."/>
            <person name="Moretzsohn M.C."/>
            <person name="Shirasawa K."/>
            <person name="Huang W."/>
            <person name="Vidigal B."/>
            <person name="Abernathy B."/>
            <person name="Chu Y."/>
            <person name="Niederhuth C.E."/>
            <person name="Umale P."/>
            <person name="Araujo A.C."/>
            <person name="Kozik A."/>
            <person name="Kim K.D."/>
            <person name="Burow M.D."/>
            <person name="Varshney R.K."/>
            <person name="Wang X."/>
            <person name="Zhang X."/>
            <person name="Barkley N."/>
            <person name="Guimaraes P.M."/>
            <person name="Isobe S."/>
            <person name="Guo B."/>
            <person name="Liao B."/>
            <person name="Stalker H.T."/>
            <person name="Schmitz R.J."/>
            <person name="Scheffler B.E."/>
            <person name="Leal-Bertioli S.C."/>
            <person name="Xun X."/>
            <person name="Jackson S.A."/>
            <person name="Michelmore R."/>
            <person name="Ozias-Akins P."/>
        </authorList>
    </citation>
    <scope>NUCLEOTIDE SEQUENCE [LARGE SCALE GENOMIC DNA]</scope>
    <source>
        <strain evidence="1">cv. V14167</strain>
    </source>
</reference>
<dbReference type="PANTHER" id="PTHR32166">
    <property type="entry name" value="OSJNBA0013A04.12 PROTEIN"/>
    <property type="match status" value="1"/>
</dbReference>
<accession>A0A9C6WWK9</accession>
<dbReference type="KEGG" id="adu:127748397"/>
<keyword evidence="1" id="KW-1185">Reference proteome</keyword>
<evidence type="ECO:0000313" key="1">
    <source>
        <dbReference type="Proteomes" id="UP000515211"/>
    </source>
</evidence>
<gene>
    <name evidence="2" type="primary">LOC127748397</name>
</gene>
<protein>
    <submittedName>
        <fullName evidence="2">Uncharacterized protein LOC127748397</fullName>
    </submittedName>
</protein>
<dbReference type="GeneID" id="127748397"/>
<sequence>MLNFNSKGFWRKTRKIRQKKKFTSDCYDVETQAEEECEAPNPVQPPAPATIGDKGKRRAIAATPIGSYFKGRTIPGSQPTLKSVLVSKQVVHKVKLGLAKWIIDVRIPFNAIQSPYFQPALDGVAEIGPGFKGLSYHEMRVYLLADLKKECQLLVEGYRSSWKSTGCTLMADGWTDQR</sequence>
<dbReference type="RefSeq" id="XP_052118773.1">
    <property type="nucleotide sequence ID" value="XM_052262813.1"/>
</dbReference>
<proteinExistence type="predicted"/>
<dbReference type="PANTHER" id="PTHR32166:SF121">
    <property type="entry name" value="DUF659 DOMAIN-CONTAINING PROTEIN"/>
    <property type="match status" value="1"/>
</dbReference>